<dbReference type="GO" id="GO:0005524">
    <property type="term" value="F:ATP binding"/>
    <property type="evidence" value="ECO:0007669"/>
    <property type="project" value="InterPro"/>
</dbReference>
<comment type="catalytic activity">
    <reaction evidence="1">
        <text>Hydrolysis of proteins in presence of ATP.</text>
        <dbReference type="EC" id="3.4.21.53"/>
    </reaction>
</comment>
<dbReference type="GO" id="GO:0004252">
    <property type="term" value="F:serine-type endopeptidase activity"/>
    <property type="evidence" value="ECO:0007669"/>
    <property type="project" value="UniProtKB-UniRule"/>
</dbReference>
<feature type="transmembrane region" description="Helical" evidence="3">
    <location>
        <begin position="38"/>
        <end position="56"/>
    </location>
</feature>
<keyword evidence="3" id="KW-1133">Transmembrane helix</keyword>
<dbReference type="AlphaFoldDB" id="D1NSP5"/>
<proteinExistence type="inferred from homology"/>
<organism evidence="5 7">
    <name type="scientific">Bifidobacterium gallicum DSM 20093 = LMG 11596</name>
    <dbReference type="NCBI Taxonomy" id="561180"/>
    <lineage>
        <taxon>Bacteria</taxon>
        <taxon>Bacillati</taxon>
        <taxon>Actinomycetota</taxon>
        <taxon>Actinomycetes</taxon>
        <taxon>Bifidobacteriales</taxon>
        <taxon>Bifidobacteriaceae</taxon>
        <taxon>Bifidobacterium</taxon>
    </lineage>
</organism>
<accession>D1NSP5</accession>
<reference evidence="5 7" key="1">
    <citation type="submission" date="2009-11" db="EMBL/GenBank/DDBJ databases">
        <authorList>
            <person name="Weinstock G."/>
            <person name="Sodergren E."/>
            <person name="Clifton S."/>
            <person name="Fulton L."/>
            <person name="Fulton B."/>
            <person name="Courtney L."/>
            <person name="Fronick C."/>
            <person name="Harrison M."/>
            <person name="Strong C."/>
            <person name="Farmer C."/>
            <person name="Delahaunty K."/>
            <person name="Markovic C."/>
            <person name="Hall O."/>
            <person name="Minx P."/>
            <person name="Tomlinson C."/>
            <person name="Mitreva M."/>
            <person name="Nelson J."/>
            <person name="Hou S."/>
            <person name="Wollam A."/>
            <person name="Pepin K.H."/>
            <person name="Johnson M."/>
            <person name="Bhonagiri V."/>
            <person name="Nash W.E."/>
            <person name="Warren W."/>
            <person name="Chinwalla A."/>
            <person name="Mardis E.R."/>
            <person name="Wilson R.K."/>
        </authorList>
    </citation>
    <scope>NUCLEOTIDE SEQUENCE [LARGE SCALE GENOMIC DNA]</scope>
    <source>
        <strain evidence="5 7">DSM 20093</strain>
    </source>
</reference>
<dbReference type="InterPro" id="IPR008269">
    <property type="entry name" value="Lon_proteolytic"/>
</dbReference>
<feature type="domain" description="Lon proteolytic" evidence="4">
    <location>
        <begin position="184"/>
        <end position="281"/>
    </location>
</feature>
<evidence type="ECO:0000313" key="8">
    <source>
        <dbReference type="Proteomes" id="UP000029074"/>
    </source>
</evidence>
<feature type="compositionally biased region" description="Basic and acidic residues" evidence="2">
    <location>
        <begin position="1"/>
        <end position="15"/>
    </location>
</feature>
<evidence type="ECO:0000256" key="1">
    <source>
        <dbReference type="PROSITE-ProRule" id="PRU01122"/>
    </source>
</evidence>
<name>D1NSP5_9BIFI</name>
<dbReference type="InterPro" id="IPR027065">
    <property type="entry name" value="Lon_Prtase"/>
</dbReference>
<dbReference type="InterPro" id="IPR020568">
    <property type="entry name" value="Ribosomal_Su5_D2-typ_SF"/>
</dbReference>
<dbReference type="EMBL" id="ABXB03000001">
    <property type="protein sequence ID" value="EFA23697.1"/>
    <property type="molecule type" value="Genomic_DNA"/>
</dbReference>
<keyword evidence="1" id="KW-0720">Serine protease</keyword>
<keyword evidence="8" id="KW-1185">Reference proteome</keyword>
<keyword evidence="1 6" id="KW-0645">Protease</keyword>
<dbReference type="GO" id="GO:0006508">
    <property type="term" value="P:proteolysis"/>
    <property type="evidence" value="ECO:0007669"/>
    <property type="project" value="UniProtKB-KW"/>
</dbReference>
<gene>
    <name evidence="6" type="ORF">BGLCM_0872</name>
    <name evidence="5" type="ORF">BIFGAL_02804</name>
</gene>
<dbReference type="eggNOG" id="COG3480">
    <property type="taxonomic scope" value="Bacteria"/>
</dbReference>
<protein>
    <recommendedName>
        <fullName evidence="1">endopeptidase La</fullName>
        <ecNumber evidence="1">3.4.21.53</ecNumber>
    </recommendedName>
</protein>
<evidence type="ECO:0000256" key="2">
    <source>
        <dbReference type="SAM" id="MobiDB-lite"/>
    </source>
</evidence>
<comment type="caution">
    <text evidence="5">The sequence shown here is derived from an EMBL/GenBank/DDBJ whole genome shotgun (WGS) entry which is preliminary data.</text>
</comment>
<dbReference type="STRING" id="561180.BIFGAL_02804"/>
<dbReference type="PROSITE" id="PS51786">
    <property type="entry name" value="LON_PROTEOLYTIC"/>
    <property type="match status" value="1"/>
</dbReference>
<evidence type="ECO:0000313" key="5">
    <source>
        <dbReference type="EMBL" id="EFA23697.1"/>
    </source>
</evidence>
<dbReference type="EMBL" id="JGYW01000004">
    <property type="protein sequence ID" value="KFI59278.1"/>
    <property type="molecule type" value="Genomic_DNA"/>
</dbReference>
<dbReference type="PANTHER" id="PTHR10046">
    <property type="entry name" value="ATP DEPENDENT LON PROTEASE FAMILY MEMBER"/>
    <property type="match status" value="1"/>
</dbReference>
<dbReference type="GO" id="GO:0004176">
    <property type="term" value="F:ATP-dependent peptidase activity"/>
    <property type="evidence" value="ECO:0007669"/>
    <property type="project" value="UniProtKB-UniRule"/>
</dbReference>
<dbReference type="Pfam" id="PF05362">
    <property type="entry name" value="Lon_C"/>
    <property type="match status" value="1"/>
</dbReference>
<dbReference type="GO" id="GO:0030163">
    <property type="term" value="P:protein catabolic process"/>
    <property type="evidence" value="ECO:0007669"/>
    <property type="project" value="InterPro"/>
</dbReference>
<dbReference type="Proteomes" id="UP000029074">
    <property type="component" value="Unassembled WGS sequence"/>
</dbReference>
<evidence type="ECO:0000313" key="6">
    <source>
        <dbReference type="EMBL" id="KFI59278.1"/>
    </source>
</evidence>
<dbReference type="MEROPS" id="S16.012"/>
<dbReference type="Proteomes" id="UP000003656">
    <property type="component" value="Unassembled WGS sequence"/>
</dbReference>
<reference evidence="6 8" key="2">
    <citation type="submission" date="2014-03" db="EMBL/GenBank/DDBJ databases">
        <title>Genomics of Bifidobacteria.</title>
        <authorList>
            <person name="Ventura M."/>
            <person name="Milani C."/>
            <person name="Lugli G.A."/>
        </authorList>
    </citation>
    <scope>NUCLEOTIDE SEQUENCE [LARGE SCALE GENOMIC DNA]</scope>
    <source>
        <strain evidence="6 8">LMG 11596</strain>
    </source>
</reference>
<evidence type="ECO:0000256" key="3">
    <source>
        <dbReference type="SAM" id="Phobius"/>
    </source>
</evidence>
<keyword evidence="3" id="KW-0472">Membrane</keyword>
<dbReference type="EC" id="3.4.21.53" evidence="1"/>
<dbReference type="SUPFAM" id="SSF54211">
    <property type="entry name" value="Ribosomal protein S5 domain 2-like"/>
    <property type="match status" value="1"/>
</dbReference>
<dbReference type="InterPro" id="IPR014721">
    <property type="entry name" value="Ribsml_uS5_D2-typ_fold_subgr"/>
</dbReference>
<evidence type="ECO:0000259" key="4">
    <source>
        <dbReference type="PROSITE" id="PS51786"/>
    </source>
</evidence>
<dbReference type="Gene3D" id="3.30.230.10">
    <property type="match status" value="1"/>
</dbReference>
<feature type="active site" evidence="1">
    <location>
        <position position="188"/>
    </location>
</feature>
<comment type="similarity">
    <text evidence="1">Belongs to the peptidase S16 family.</text>
</comment>
<feature type="active site" evidence="1">
    <location>
        <position position="233"/>
    </location>
</feature>
<keyword evidence="3" id="KW-0812">Transmembrane</keyword>
<sequence>MNSQEQRHDEAEPARQQETQAPQRAPGRLRRYVQGKPLKYFTGLFAVLLAVIMLLLPSPYVVEMPGPTENVLGRQDGKPIISITGVPTHATQGKLLMVTVNASGVPGYPVSAPEVFWAWIDSKMEVIPQEAVFPIGQTAEQYQQESDDQMDDSQDQAVQAGLRLASELGVDTKDAHVTLQIDGIGGPSAGMMYALGIVDKLTPADETGDTTIAGTGTINTEGEVGAIGGIDLKMLGALRDGASWFLAPESNCDEVVGHVPEGLRDVRVSTLHEAYDAIVAIGKGEGESLPHCTVQ</sequence>
<keyword evidence="1" id="KW-0378">Hydrolase</keyword>
<evidence type="ECO:0000313" key="7">
    <source>
        <dbReference type="Proteomes" id="UP000003656"/>
    </source>
</evidence>
<feature type="region of interest" description="Disordered" evidence="2">
    <location>
        <begin position="1"/>
        <end position="28"/>
    </location>
</feature>